<comment type="similarity">
    <text evidence="2 8">Belongs to the cytochrome P450 family.</text>
</comment>
<dbReference type="InterPro" id="IPR036396">
    <property type="entry name" value="Cyt_P450_sf"/>
</dbReference>
<evidence type="ECO:0000256" key="6">
    <source>
        <dbReference type="ARBA" id="ARBA00023004"/>
    </source>
</evidence>
<evidence type="ECO:0000256" key="4">
    <source>
        <dbReference type="ARBA" id="ARBA00022723"/>
    </source>
</evidence>
<dbReference type="Proteomes" id="UP001498398">
    <property type="component" value="Unassembled WGS sequence"/>
</dbReference>
<comment type="caution">
    <text evidence="9">The sequence shown here is derived from an EMBL/GenBank/DDBJ whole genome shotgun (WGS) entry which is preliminary data.</text>
</comment>
<keyword evidence="5 8" id="KW-0560">Oxidoreductase</keyword>
<dbReference type="Pfam" id="PF00067">
    <property type="entry name" value="p450"/>
    <property type="match status" value="1"/>
</dbReference>
<dbReference type="InterPro" id="IPR002403">
    <property type="entry name" value="Cyt_P450_E_grp-IV"/>
</dbReference>
<dbReference type="InterPro" id="IPR050364">
    <property type="entry name" value="Cytochrome_P450_fung"/>
</dbReference>
<name>A0ABR1J0D8_9AGAR</name>
<dbReference type="Gene3D" id="1.10.630.10">
    <property type="entry name" value="Cytochrome P450"/>
    <property type="match status" value="1"/>
</dbReference>
<dbReference type="SUPFAM" id="SSF48264">
    <property type="entry name" value="Cytochrome P450"/>
    <property type="match status" value="1"/>
</dbReference>
<evidence type="ECO:0000256" key="7">
    <source>
        <dbReference type="ARBA" id="ARBA00023033"/>
    </source>
</evidence>
<evidence type="ECO:0000256" key="3">
    <source>
        <dbReference type="ARBA" id="ARBA00022617"/>
    </source>
</evidence>
<dbReference type="PRINTS" id="PR00465">
    <property type="entry name" value="EP450IV"/>
</dbReference>
<evidence type="ECO:0000313" key="10">
    <source>
        <dbReference type="Proteomes" id="UP001498398"/>
    </source>
</evidence>
<evidence type="ECO:0000256" key="1">
    <source>
        <dbReference type="ARBA" id="ARBA00001971"/>
    </source>
</evidence>
<dbReference type="PROSITE" id="PS00086">
    <property type="entry name" value="CYTOCHROME_P450"/>
    <property type="match status" value="1"/>
</dbReference>
<sequence>MVKNPEILRKGQEAVDKITSGDRLPSFADVGSIPFVDALVRETLRWNPILPLSTHAFVLKSLQYIYLNPGVPYQTVQDDEYEGYYIPAGATVVGNSWAVLHDEATFGPQPHLFNPERFLKADGTLNPSIIFPDAAFGFGRRICAGNEMAVSSLWISIACILSCFDISKAADEDGNPIEPSGEYTSVIPFRSSAAFDPEIKVLKS</sequence>
<dbReference type="PANTHER" id="PTHR46300">
    <property type="entry name" value="P450, PUTATIVE (EUROFUNG)-RELATED-RELATED"/>
    <property type="match status" value="1"/>
</dbReference>
<protein>
    <recommendedName>
        <fullName evidence="11">Cytochrome P450</fullName>
    </recommendedName>
</protein>
<dbReference type="InterPro" id="IPR017972">
    <property type="entry name" value="Cyt_P450_CS"/>
</dbReference>
<keyword evidence="6 8" id="KW-0408">Iron</keyword>
<dbReference type="EMBL" id="JBANRG010000044">
    <property type="protein sequence ID" value="KAK7446301.1"/>
    <property type="molecule type" value="Genomic_DNA"/>
</dbReference>
<dbReference type="PRINTS" id="PR00385">
    <property type="entry name" value="P450"/>
</dbReference>
<keyword evidence="4 8" id="KW-0479">Metal-binding</keyword>
<evidence type="ECO:0008006" key="11">
    <source>
        <dbReference type="Google" id="ProtNLM"/>
    </source>
</evidence>
<evidence type="ECO:0000313" key="9">
    <source>
        <dbReference type="EMBL" id="KAK7446301.1"/>
    </source>
</evidence>
<reference evidence="9 10" key="1">
    <citation type="submission" date="2024-01" db="EMBL/GenBank/DDBJ databases">
        <title>A draft genome for the cacao thread blight pathogen Marasmiellus scandens.</title>
        <authorList>
            <person name="Baruah I.K."/>
            <person name="Leung J."/>
            <person name="Bukari Y."/>
            <person name="Amoako-Attah I."/>
            <person name="Meinhardt L.W."/>
            <person name="Bailey B.A."/>
            <person name="Cohen S.P."/>
        </authorList>
    </citation>
    <scope>NUCLEOTIDE SEQUENCE [LARGE SCALE GENOMIC DNA]</scope>
    <source>
        <strain evidence="9 10">GH-19</strain>
    </source>
</reference>
<organism evidence="9 10">
    <name type="scientific">Marasmiellus scandens</name>
    <dbReference type="NCBI Taxonomy" id="2682957"/>
    <lineage>
        <taxon>Eukaryota</taxon>
        <taxon>Fungi</taxon>
        <taxon>Dikarya</taxon>
        <taxon>Basidiomycota</taxon>
        <taxon>Agaricomycotina</taxon>
        <taxon>Agaricomycetes</taxon>
        <taxon>Agaricomycetidae</taxon>
        <taxon>Agaricales</taxon>
        <taxon>Marasmiineae</taxon>
        <taxon>Omphalotaceae</taxon>
        <taxon>Marasmiellus</taxon>
    </lineage>
</organism>
<keyword evidence="10" id="KW-1185">Reference proteome</keyword>
<proteinExistence type="inferred from homology"/>
<accession>A0ABR1J0D8</accession>
<comment type="cofactor">
    <cofactor evidence="1">
        <name>heme</name>
        <dbReference type="ChEBI" id="CHEBI:30413"/>
    </cofactor>
</comment>
<evidence type="ECO:0000256" key="8">
    <source>
        <dbReference type="RuleBase" id="RU000461"/>
    </source>
</evidence>
<keyword evidence="3 8" id="KW-0349">Heme</keyword>
<evidence type="ECO:0000256" key="5">
    <source>
        <dbReference type="ARBA" id="ARBA00023002"/>
    </source>
</evidence>
<gene>
    <name evidence="9" type="ORF">VKT23_014507</name>
</gene>
<evidence type="ECO:0000256" key="2">
    <source>
        <dbReference type="ARBA" id="ARBA00010617"/>
    </source>
</evidence>
<dbReference type="InterPro" id="IPR001128">
    <property type="entry name" value="Cyt_P450"/>
</dbReference>
<keyword evidence="7 8" id="KW-0503">Monooxygenase</keyword>